<dbReference type="EMBL" id="UOFE01000044">
    <property type="protein sequence ID" value="VAW54851.1"/>
    <property type="molecule type" value="Genomic_DNA"/>
</dbReference>
<accession>A0A3B0WHQ3</accession>
<organism evidence="1">
    <name type="scientific">hydrothermal vent metagenome</name>
    <dbReference type="NCBI Taxonomy" id="652676"/>
    <lineage>
        <taxon>unclassified sequences</taxon>
        <taxon>metagenomes</taxon>
        <taxon>ecological metagenomes</taxon>
    </lineage>
</organism>
<sequence>MKVIEQLAFQKKLAALIEGGKARIKHTGQIVELKRVSEHGISVVSFRTGGEYFISNKYLEPVYSVH</sequence>
<proteinExistence type="predicted"/>
<name>A0A3B0WHQ3_9ZZZZ</name>
<dbReference type="AlphaFoldDB" id="A0A3B0WHQ3"/>
<evidence type="ECO:0000313" key="1">
    <source>
        <dbReference type="EMBL" id="VAW54851.1"/>
    </source>
</evidence>
<reference evidence="1" key="1">
    <citation type="submission" date="2018-06" db="EMBL/GenBank/DDBJ databases">
        <authorList>
            <person name="Zhirakovskaya E."/>
        </authorList>
    </citation>
    <scope>NUCLEOTIDE SEQUENCE</scope>
</reference>
<gene>
    <name evidence="1" type="ORF">MNBD_GAMMA05-1820</name>
</gene>
<protein>
    <submittedName>
        <fullName evidence="1">Uncharacterized protein</fullName>
    </submittedName>
</protein>